<comment type="caution">
    <text evidence="1">The sequence shown here is derived from an EMBL/GenBank/DDBJ whole genome shotgun (WGS) entry which is preliminary data.</text>
</comment>
<keyword evidence="2" id="KW-1185">Reference proteome</keyword>
<evidence type="ECO:0008006" key="3">
    <source>
        <dbReference type="Google" id="ProtNLM"/>
    </source>
</evidence>
<dbReference type="PANTHER" id="PTHR36809:SF1">
    <property type="entry name" value="TRANSMEMBRANE PROTEIN"/>
    <property type="match status" value="1"/>
</dbReference>
<evidence type="ECO:0000313" key="1">
    <source>
        <dbReference type="EMBL" id="KAK9132994.1"/>
    </source>
</evidence>
<dbReference type="AlphaFoldDB" id="A0AAP0JFG6"/>
<evidence type="ECO:0000313" key="2">
    <source>
        <dbReference type="Proteomes" id="UP001419268"/>
    </source>
</evidence>
<dbReference type="EMBL" id="JBBNAG010000005">
    <property type="protein sequence ID" value="KAK9132994.1"/>
    <property type="molecule type" value="Genomic_DNA"/>
</dbReference>
<accession>A0AAP0JFG6</accession>
<dbReference type="PANTHER" id="PTHR36809">
    <property type="entry name" value="TRANSMEMBRANE PROTEIN"/>
    <property type="match status" value="1"/>
</dbReference>
<name>A0AAP0JFG6_9MAGN</name>
<sequence length="140" mass="15287">MMETSFSSAILINRVSKNSCKIGIASVNPNFRPNLSRSRCKDKLLMGSCRNVVGVSTIGEAAVTAEPSQVEITWQIVVGALAGATPFVVAGIEFSKRIVAQRTCGVCKGSGLVQRDKYYFRCPRCGGFLPWQSWKRFFSG</sequence>
<dbReference type="Proteomes" id="UP001419268">
    <property type="component" value="Unassembled WGS sequence"/>
</dbReference>
<protein>
    <recommendedName>
        <fullName evidence="3">Viral late gene transcription factor 3 zinc ribbon domain-containing protein</fullName>
    </recommendedName>
</protein>
<proteinExistence type="predicted"/>
<reference evidence="1 2" key="1">
    <citation type="submission" date="2024-01" db="EMBL/GenBank/DDBJ databases">
        <title>Genome assemblies of Stephania.</title>
        <authorList>
            <person name="Yang L."/>
        </authorList>
    </citation>
    <scope>NUCLEOTIDE SEQUENCE [LARGE SCALE GENOMIC DNA]</scope>
    <source>
        <strain evidence="1">JXDWG</strain>
        <tissue evidence="1">Leaf</tissue>
    </source>
</reference>
<organism evidence="1 2">
    <name type="scientific">Stephania cephalantha</name>
    <dbReference type="NCBI Taxonomy" id="152367"/>
    <lineage>
        <taxon>Eukaryota</taxon>
        <taxon>Viridiplantae</taxon>
        <taxon>Streptophyta</taxon>
        <taxon>Embryophyta</taxon>
        <taxon>Tracheophyta</taxon>
        <taxon>Spermatophyta</taxon>
        <taxon>Magnoliopsida</taxon>
        <taxon>Ranunculales</taxon>
        <taxon>Menispermaceae</taxon>
        <taxon>Menispermoideae</taxon>
        <taxon>Cissampelideae</taxon>
        <taxon>Stephania</taxon>
    </lineage>
</organism>
<gene>
    <name evidence="1" type="ORF">Scep_012522</name>
</gene>